<reference evidence="10" key="2">
    <citation type="journal article" date="2014" name="ISME J.">
        <title>Microbial stratification in low pH oxic and suboxic macroscopic growths along an acid mine drainage.</title>
        <authorList>
            <person name="Mendez-Garcia C."/>
            <person name="Mesa V."/>
            <person name="Sprenger R.R."/>
            <person name="Richter M."/>
            <person name="Diez M.S."/>
            <person name="Solano J."/>
            <person name="Bargiela R."/>
            <person name="Golyshina O.V."/>
            <person name="Manteca A."/>
            <person name="Ramos J.L."/>
            <person name="Gallego J.R."/>
            <person name="Llorente I."/>
            <person name="Martins Dos Santos V.A."/>
            <person name="Jensen O.N."/>
            <person name="Pelaez A.I."/>
            <person name="Sanchez J."/>
            <person name="Ferrer M."/>
        </authorList>
    </citation>
    <scope>NUCLEOTIDE SEQUENCE</scope>
</reference>
<dbReference type="InterPro" id="IPR037160">
    <property type="entry name" value="DNA_Pol_thumb_sf"/>
</dbReference>
<dbReference type="SUPFAM" id="SSF81301">
    <property type="entry name" value="Nucleotidyltransferase"/>
    <property type="match status" value="1"/>
</dbReference>
<keyword evidence="4" id="KW-0227">DNA damage</keyword>
<dbReference type="AlphaFoldDB" id="T0YEC5"/>
<evidence type="ECO:0000256" key="7">
    <source>
        <dbReference type="ARBA" id="ARBA00049244"/>
    </source>
</evidence>
<dbReference type="Gene3D" id="3.30.460.10">
    <property type="entry name" value="Beta Polymerase, domain 2"/>
    <property type="match status" value="1"/>
</dbReference>
<keyword evidence="5 10" id="KW-0239">DNA-directed DNA polymerase</keyword>
<gene>
    <name evidence="10" type="ORF">B1B_17454</name>
</gene>
<accession>T0YEC5</accession>
<dbReference type="InterPro" id="IPR043519">
    <property type="entry name" value="NT_sf"/>
</dbReference>
<dbReference type="GO" id="GO:0003887">
    <property type="term" value="F:DNA-directed DNA polymerase activity"/>
    <property type="evidence" value="ECO:0007669"/>
    <property type="project" value="UniProtKB-KW"/>
</dbReference>
<dbReference type="Pfam" id="PF14791">
    <property type="entry name" value="DNA_pol_B_thumb"/>
    <property type="match status" value="1"/>
</dbReference>
<evidence type="ECO:0000256" key="3">
    <source>
        <dbReference type="ARBA" id="ARBA00022695"/>
    </source>
</evidence>
<evidence type="ECO:0000259" key="9">
    <source>
        <dbReference type="SMART" id="SM00483"/>
    </source>
</evidence>
<evidence type="ECO:0000256" key="6">
    <source>
        <dbReference type="ARBA" id="ARBA00023204"/>
    </source>
</evidence>
<organism evidence="10">
    <name type="scientific">mine drainage metagenome</name>
    <dbReference type="NCBI Taxonomy" id="410659"/>
    <lineage>
        <taxon>unclassified sequences</taxon>
        <taxon>metagenomes</taxon>
        <taxon>ecological metagenomes</taxon>
    </lineage>
</organism>
<evidence type="ECO:0000256" key="1">
    <source>
        <dbReference type="ARBA" id="ARBA00012417"/>
    </source>
</evidence>
<dbReference type="PANTHER" id="PTHR11276:SF28">
    <property type="entry name" value="DNA POLYMERASE LAMBDA"/>
    <property type="match status" value="1"/>
</dbReference>
<feature type="domain" description="DNA-directed DNA polymerase X" evidence="9">
    <location>
        <begin position="1"/>
        <end position="320"/>
    </location>
</feature>
<dbReference type="InterPro" id="IPR010996">
    <property type="entry name" value="HHH_MUS81"/>
</dbReference>
<protein>
    <recommendedName>
        <fullName evidence="1">DNA-directed DNA polymerase</fullName>
        <ecNumber evidence="1">2.7.7.7</ecNumber>
    </recommendedName>
</protein>
<dbReference type="Gene3D" id="1.10.150.110">
    <property type="entry name" value="DNA polymerase beta, N-terminal domain-like"/>
    <property type="match status" value="1"/>
</dbReference>
<dbReference type="EC" id="2.7.7.7" evidence="1"/>
<keyword evidence="6" id="KW-0234">DNA repair</keyword>
<evidence type="ECO:0000256" key="2">
    <source>
        <dbReference type="ARBA" id="ARBA00022679"/>
    </source>
</evidence>
<keyword evidence="3 10" id="KW-0548">Nucleotidyltransferase</keyword>
<keyword evidence="2 10" id="KW-0808">Transferase</keyword>
<dbReference type="GO" id="GO:0006281">
    <property type="term" value="P:DNA repair"/>
    <property type="evidence" value="ECO:0007669"/>
    <property type="project" value="UniProtKB-KW"/>
</dbReference>
<feature type="compositionally biased region" description="Low complexity" evidence="8">
    <location>
        <begin position="333"/>
        <end position="348"/>
    </location>
</feature>
<dbReference type="PANTHER" id="PTHR11276">
    <property type="entry name" value="DNA POLYMERASE TYPE-X FAMILY MEMBER"/>
    <property type="match status" value="1"/>
</dbReference>
<feature type="compositionally biased region" description="Low complexity" evidence="8">
    <location>
        <begin position="398"/>
        <end position="417"/>
    </location>
</feature>
<dbReference type="Gene3D" id="1.10.150.20">
    <property type="entry name" value="5' to 3' exonuclease, C-terminal subdomain"/>
    <property type="match status" value="1"/>
</dbReference>
<dbReference type="InterPro" id="IPR002054">
    <property type="entry name" value="DNA-dir_DNA_pol_X"/>
</dbReference>
<dbReference type="GO" id="GO:0003677">
    <property type="term" value="F:DNA binding"/>
    <property type="evidence" value="ECO:0007669"/>
    <property type="project" value="InterPro"/>
</dbReference>
<sequence length="470" mass="50655">MANEEIARIFYEIADLLDLEGVRFKPEAYRRAARTLEQLPSEVRTLKDPQAIRALPGIGEALSLKIEEYRETGKVPYLDRLREKWPPGLLEIMRLEGVGPKTTRRFHQELGIADLAGLKAALEAGQLDHLAGFKARKVELLRRALSQAGTVGLPSGGGRRIPLPEAQRMADELMAAFRASGVPVDRLVYAGSLRRRREDVGDLDLLATTRGDPRSVMEAFLHLPPVREVRLSGETKTTVVLDGGLQVDLRVVAPEAFGAAWQYFTGSKDHNIRLRTLAQQKGWKINEYGLSRGEERTAAPTEEAVYAAVGFPWIPPEIRENQGEFEAALEGASPGRSSLGTSGGSSTSMPPPPSGRGTSTPGSGRPGARSSGTWGSSSGPRTWPRARSGWRGSAGACRGWWEGSGSSSRWRPPSAAQRRGRGRSGPGPTCGSPGREGPGGPCPRPLARGSAGPGPICSSTPRMDPSRRRV</sequence>
<name>T0YEC5_9ZZZZ</name>
<feature type="compositionally biased region" description="Low complexity" evidence="8">
    <location>
        <begin position="355"/>
        <end position="373"/>
    </location>
</feature>
<reference evidence="10" key="1">
    <citation type="submission" date="2013-08" db="EMBL/GenBank/DDBJ databases">
        <authorList>
            <person name="Mendez C."/>
            <person name="Richter M."/>
            <person name="Ferrer M."/>
            <person name="Sanchez J."/>
        </authorList>
    </citation>
    <scope>NUCLEOTIDE SEQUENCE</scope>
</reference>
<dbReference type="CDD" id="cd00141">
    <property type="entry name" value="NT_POLXc"/>
    <property type="match status" value="1"/>
</dbReference>
<dbReference type="InterPro" id="IPR002008">
    <property type="entry name" value="DNA_pol_X_beta-like"/>
</dbReference>
<dbReference type="InterPro" id="IPR027421">
    <property type="entry name" value="DNA_pol_lamdba_lyase_dom_sf"/>
</dbReference>
<proteinExistence type="predicted"/>
<evidence type="ECO:0000256" key="4">
    <source>
        <dbReference type="ARBA" id="ARBA00022763"/>
    </source>
</evidence>
<dbReference type="SMART" id="SM00483">
    <property type="entry name" value="POLXc"/>
    <property type="match status" value="1"/>
</dbReference>
<feature type="region of interest" description="Disordered" evidence="8">
    <location>
        <begin position="327"/>
        <end position="470"/>
    </location>
</feature>
<comment type="caution">
    <text evidence="10">The sequence shown here is derived from an EMBL/GenBank/DDBJ whole genome shotgun (WGS) entry which is preliminary data.</text>
</comment>
<dbReference type="InterPro" id="IPR022312">
    <property type="entry name" value="DNA_pol_X"/>
</dbReference>
<dbReference type="InterPro" id="IPR029398">
    <property type="entry name" value="PolB_thumb"/>
</dbReference>
<evidence type="ECO:0000256" key="5">
    <source>
        <dbReference type="ARBA" id="ARBA00022932"/>
    </source>
</evidence>
<dbReference type="SUPFAM" id="SSF47802">
    <property type="entry name" value="DNA polymerase beta, N-terminal domain-like"/>
    <property type="match status" value="1"/>
</dbReference>
<dbReference type="Pfam" id="PF14716">
    <property type="entry name" value="HHH_8"/>
    <property type="match status" value="1"/>
</dbReference>
<dbReference type="PRINTS" id="PR00870">
    <property type="entry name" value="DNAPOLXBETA"/>
</dbReference>
<evidence type="ECO:0000313" key="10">
    <source>
        <dbReference type="EMBL" id="EQD33731.1"/>
    </source>
</evidence>
<evidence type="ECO:0000256" key="8">
    <source>
        <dbReference type="SAM" id="MobiDB-lite"/>
    </source>
</evidence>
<dbReference type="EMBL" id="AUZY01011657">
    <property type="protein sequence ID" value="EQD33731.1"/>
    <property type="molecule type" value="Genomic_DNA"/>
</dbReference>
<dbReference type="Gene3D" id="3.30.210.10">
    <property type="entry name" value="DNA polymerase, thumb domain"/>
    <property type="match status" value="1"/>
</dbReference>
<comment type="catalytic activity">
    <reaction evidence="7">
        <text>DNA(n) + a 2'-deoxyribonucleoside 5'-triphosphate = DNA(n+1) + diphosphate</text>
        <dbReference type="Rhea" id="RHEA:22508"/>
        <dbReference type="Rhea" id="RHEA-COMP:17339"/>
        <dbReference type="Rhea" id="RHEA-COMP:17340"/>
        <dbReference type="ChEBI" id="CHEBI:33019"/>
        <dbReference type="ChEBI" id="CHEBI:61560"/>
        <dbReference type="ChEBI" id="CHEBI:173112"/>
        <dbReference type="EC" id="2.7.7.7"/>
    </reaction>
</comment>